<dbReference type="InParanoid" id="A0A7E5VES4"/>
<organism evidence="7 8">
    <name type="scientific">Trichoplusia ni</name>
    <name type="common">Cabbage looper</name>
    <dbReference type="NCBI Taxonomy" id="7111"/>
    <lineage>
        <taxon>Eukaryota</taxon>
        <taxon>Metazoa</taxon>
        <taxon>Ecdysozoa</taxon>
        <taxon>Arthropoda</taxon>
        <taxon>Hexapoda</taxon>
        <taxon>Insecta</taxon>
        <taxon>Pterygota</taxon>
        <taxon>Neoptera</taxon>
        <taxon>Endopterygota</taxon>
        <taxon>Lepidoptera</taxon>
        <taxon>Glossata</taxon>
        <taxon>Ditrysia</taxon>
        <taxon>Noctuoidea</taxon>
        <taxon>Noctuidae</taxon>
        <taxon>Plusiinae</taxon>
        <taxon>Trichoplusia</taxon>
    </lineage>
</organism>
<reference evidence="8" key="1">
    <citation type="submission" date="2025-08" db="UniProtKB">
        <authorList>
            <consortium name="RefSeq"/>
        </authorList>
    </citation>
    <scope>IDENTIFICATION</scope>
</reference>
<name>A0A7E5VES4_TRINI</name>
<dbReference type="RefSeq" id="XP_026726760.1">
    <property type="nucleotide sequence ID" value="XM_026870959.1"/>
</dbReference>
<keyword evidence="7" id="KW-1185">Reference proteome</keyword>
<gene>
    <name evidence="8" type="primary">LOC113493137</name>
</gene>
<evidence type="ECO:0000256" key="2">
    <source>
        <dbReference type="ARBA" id="ARBA00004584"/>
    </source>
</evidence>
<dbReference type="OrthoDB" id="6347512at2759"/>
<accession>A0A7E5VES4</accession>
<protein>
    <submittedName>
        <fullName evidence="8">Centromere protein I-like</fullName>
    </submittedName>
</protein>
<dbReference type="InterPro" id="IPR012485">
    <property type="entry name" value="CENP-I"/>
</dbReference>
<evidence type="ECO:0000256" key="4">
    <source>
        <dbReference type="ARBA" id="ARBA00022454"/>
    </source>
</evidence>
<dbReference type="PANTHER" id="PTHR48208">
    <property type="entry name" value="CENTROMERE PROTEIN I"/>
    <property type="match status" value="1"/>
</dbReference>
<evidence type="ECO:0000256" key="5">
    <source>
        <dbReference type="ARBA" id="ARBA00023242"/>
    </source>
</evidence>
<evidence type="ECO:0000313" key="8">
    <source>
        <dbReference type="RefSeq" id="XP_026726760.1"/>
    </source>
</evidence>
<dbReference type="PANTHER" id="PTHR48208:SF2">
    <property type="entry name" value="CENTROMERE PROTEIN I"/>
    <property type="match status" value="1"/>
</dbReference>
<dbReference type="GO" id="GO:0034080">
    <property type="term" value="P:CENP-A containing chromatin assembly"/>
    <property type="evidence" value="ECO:0007669"/>
    <property type="project" value="TreeGrafter"/>
</dbReference>
<dbReference type="GeneID" id="113493137"/>
<keyword evidence="6" id="KW-0137">Centromere</keyword>
<dbReference type="Pfam" id="PF07778">
    <property type="entry name" value="CENP-I"/>
    <property type="match status" value="1"/>
</dbReference>
<comment type="subcellular location">
    <subcellularLocation>
        <location evidence="2">Chromosome</location>
        <location evidence="2">Centromere</location>
    </subcellularLocation>
    <subcellularLocation>
        <location evidence="1">Nucleus</location>
    </subcellularLocation>
</comment>
<evidence type="ECO:0000256" key="6">
    <source>
        <dbReference type="ARBA" id="ARBA00023328"/>
    </source>
</evidence>
<dbReference type="GO" id="GO:0000070">
    <property type="term" value="P:mitotic sister chromatid segregation"/>
    <property type="evidence" value="ECO:0007669"/>
    <property type="project" value="TreeGrafter"/>
</dbReference>
<keyword evidence="4" id="KW-0158">Chromosome</keyword>
<keyword evidence="5" id="KW-0539">Nucleus</keyword>
<comment type="similarity">
    <text evidence="3">Belongs to the CENP-I/CTF3 family.</text>
</comment>
<dbReference type="GO" id="GO:0005634">
    <property type="term" value="C:nucleus"/>
    <property type="evidence" value="ECO:0007669"/>
    <property type="project" value="UniProtKB-SubCell"/>
</dbReference>
<evidence type="ECO:0000256" key="3">
    <source>
        <dbReference type="ARBA" id="ARBA00005470"/>
    </source>
</evidence>
<dbReference type="GO" id="GO:0000939">
    <property type="term" value="C:inner kinetochore"/>
    <property type="evidence" value="ECO:0007669"/>
    <property type="project" value="TreeGrafter"/>
</dbReference>
<dbReference type="AlphaFoldDB" id="A0A7E5VES4"/>
<sequence>MMADVDEIIDYIKSLKKGFDKDLFQRKIDELAYTVDTAGLQYNDFHTLFKVWLNLSIPITKWVSLGSCLVPQDIVEDRTVEYALSWILSNYEDQSTFSRIGFLLDWLTAAMECDCIDMDTLDTGYDVFYVSLTYELLTPHAMKLVYRLTKPIDVTRRRVTELLDYAKKREAKKNMYRQLQVLLGLFKSYKPECVPEDVPAISIHTAFKKINNNLLERFKRNQEHRNILRKERHHLLWINPINSERGRNKKADPLVPNMEFFSIGSKQYAEKEPQKNYLDFTDPVSVLQCAAVARPARLRALLCNATGLALLAAATHHQQAFLAHDLHHLLNSCFLDVSPHSYLEKQDLLHRLAVLQHTLMQGVPVITRFLAQYLPLWNEKDYFAEILELVQWVSVDSPEQVLCVLWPLSRLYHRAQPAEQCAILRTLTYMYCNLVFASTRPRLHFLGSAPTAGSYSQLLPQVAAAISHMCNKELQVNPDDMLVLQSCVRSLACRARGASGPAPPPARVAAPRPAPARVAAPCLPPRAPPLALALPLLQPSAALLDCVAGLMIQYKKIFTALKTANKIDKNDSEFSNQMQILQAYTSDLINCLYSEEVLSARNLGFVFEKLDPQVVSKLSSLMPDVDSKLSIRNSLAFAPYTYIQLEAIDHRDADNKLWFNAVIDQEFTNLSRFLKKAVTDLRYQ</sequence>
<dbReference type="Proteomes" id="UP000322000">
    <property type="component" value="Chromosome 4"/>
</dbReference>
<proteinExistence type="inferred from homology"/>
<dbReference type="KEGG" id="tnl:113493137"/>
<evidence type="ECO:0000256" key="1">
    <source>
        <dbReference type="ARBA" id="ARBA00004123"/>
    </source>
</evidence>
<evidence type="ECO:0000313" key="7">
    <source>
        <dbReference type="Proteomes" id="UP000322000"/>
    </source>
</evidence>